<dbReference type="SMART" id="SM00457">
    <property type="entry name" value="MACPF"/>
    <property type="match status" value="1"/>
</dbReference>
<dbReference type="SMART" id="SM00192">
    <property type="entry name" value="LDLa"/>
    <property type="match status" value="1"/>
</dbReference>
<proteinExistence type="inferred from homology"/>
<feature type="signal peptide" evidence="26">
    <location>
        <begin position="1"/>
        <end position="37"/>
    </location>
</feature>
<evidence type="ECO:0000256" key="17">
    <source>
        <dbReference type="ARBA" id="ARBA00023136"/>
    </source>
</evidence>
<evidence type="ECO:0000313" key="29">
    <source>
        <dbReference type="EMBL" id="KAG5847479.1"/>
    </source>
</evidence>
<keyword evidence="8" id="KW-1052">Target cell membrane</keyword>
<keyword evidence="9" id="KW-0399">Innate immunity</keyword>
<evidence type="ECO:0000256" key="4">
    <source>
        <dbReference type="ARBA" id="ARBA00013949"/>
    </source>
</evidence>
<evidence type="ECO:0000256" key="24">
    <source>
        <dbReference type="ARBA" id="ARBA00093472"/>
    </source>
</evidence>
<evidence type="ECO:0000256" key="18">
    <source>
        <dbReference type="ARBA" id="ARBA00023157"/>
    </source>
</evidence>
<evidence type="ECO:0000313" key="30">
    <source>
        <dbReference type="Proteomes" id="UP001044222"/>
    </source>
</evidence>
<protein>
    <recommendedName>
        <fullName evidence="4">Complement component C8 beta chain</fullName>
    </recommendedName>
    <alternativeName>
        <fullName evidence="22">Complement component 8 subunit beta</fullName>
    </alternativeName>
</protein>
<evidence type="ECO:0000256" key="11">
    <source>
        <dbReference type="ARBA" id="ARBA00022729"/>
    </source>
</evidence>
<keyword evidence="17" id="KW-0472">Membrane</keyword>
<evidence type="ECO:0000313" key="28">
    <source>
        <dbReference type="EMBL" id="JAH97961.1"/>
    </source>
</evidence>
<keyword evidence="18 25" id="KW-1015">Disulfide bond</keyword>
<gene>
    <name evidence="29" type="ORF">ANANG_G00126490</name>
</gene>
<keyword evidence="15" id="KW-0180">Complement pathway</keyword>
<dbReference type="GO" id="GO:0006958">
    <property type="term" value="P:complement activation, classical pathway"/>
    <property type="evidence" value="ECO:0007669"/>
    <property type="project" value="UniProtKB-KW"/>
</dbReference>
<reference evidence="29" key="3">
    <citation type="submission" date="2021-01" db="EMBL/GenBank/DDBJ databases">
        <title>A chromosome-scale assembly of European eel, Anguilla anguilla.</title>
        <authorList>
            <person name="Henkel C."/>
            <person name="Jong-Raadsen S.A."/>
            <person name="Dufour S."/>
            <person name="Weltzien F.-A."/>
            <person name="Palstra A.P."/>
            <person name="Pelster B."/>
            <person name="Spaink H.P."/>
            <person name="Van Den Thillart G.E."/>
            <person name="Jansen H."/>
            <person name="Zahm M."/>
            <person name="Klopp C."/>
            <person name="Cedric C."/>
            <person name="Louis A."/>
            <person name="Berthelot C."/>
            <person name="Parey E."/>
            <person name="Roest Crollius H."/>
            <person name="Montfort J."/>
            <person name="Robinson-Rechavi M."/>
            <person name="Bucao C."/>
            <person name="Bouchez O."/>
            <person name="Gislard M."/>
            <person name="Lluch J."/>
            <person name="Milhes M."/>
            <person name="Lampietro C."/>
            <person name="Lopez Roques C."/>
            <person name="Donnadieu C."/>
            <person name="Braasch I."/>
            <person name="Desvignes T."/>
            <person name="Postlethwait J."/>
            <person name="Bobe J."/>
            <person name="Guiguen Y."/>
            <person name="Dirks R."/>
        </authorList>
    </citation>
    <scope>NUCLEOTIDE SEQUENCE</scope>
    <source>
        <strain evidence="29">Tag_6206</strain>
        <tissue evidence="29">Liver</tissue>
    </source>
</reference>
<dbReference type="PRINTS" id="PR00764">
    <property type="entry name" value="COMPLEMENTC9"/>
</dbReference>
<accession>A0A0E9X683</accession>
<reference evidence="28" key="1">
    <citation type="submission" date="2014-11" db="EMBL/GenBank/DDBJ databases">
        <authorList>
            <person name="Amaro Gonzalez C."/>
        </authorList>
    </citation>
    <scope>NUCLEOTIDE SEQUENCE</scope>
</reference>
<evidence type="ECO:0000256" key="26">
    <source>
        <dbReference type="SAM" id="SignalP"/>
    </source>
</evidence>
<dbReference type="PROSITE" id="PS00279">
    <property type="entry name" value="MACPF_1"/>
    <property type="match status" value="1"/>
</dbReference>
<evidence type="ECO:0000256" key="25">
    <source>
        <dbReference type="PROSITE-ProRule" id="PRU00124"/>
    </source>
</evidence>
<evidence type="ECO:0000256" key="13">
    <source>
        <dbReference type="ARBA" id="ARBA00022852"/>
    </source>
</evidence>
<keyword evidence="7" id="KW-0245">EGF-like domain</keyword>
<dbReference type="PROSITE" id="PS51412">
    <property type="entry name" value="MACPF_2"/>
    <property type="match status" value="1"/>
</dbReference>
<dbReference type="GO" id="GO:0044218">
    <property type="term" value="C:other organism cell membrane"/>
    <property type="evidence" value="ECO:0007669"/>
    <property type="project" value="UniProtKB-KW"/>
</dbReference>
<evidence type="ECO:0000256" key="22">
    <source>
        <dbReference type="ARBA" id="ARBA00031383"/>
    </source>
</evidence>
<dbReference type="Pfam" id="PF01823">
    <property type="entry name" value="MACPF"/>
    <property type="match status" value="1"/>
</dbReference>
<evidence type="ECO:0000256" key="19">
    <source>
        <dbReference type="ARBA" id="ARBA00023162"/>
    </source>
</evidence>
<dbReference type="InterPro" id="IPR020864">
    <property type="entry name" value="MACPF"/>
</dbReference>
<dbReference type="GO" id="GO:0005579">
    <property type="term" value="C:membrane attack complex"/>
    <property type="evidence" value="ECO:0007669"/>
    <property type="project" value="UniProtKB-KW"/>
</dbReference>
<dbReference type="InterPro" id="IPR048831">
    <property type="entry name" value="C8A_B_C6_EGF-like"/>
</dbReference>
<evidence type="ECO:0000256" key="8">
    <source>
        <dbReference type="ARBA" id="ARBA00022537"/>
    </source>
</evidence>
<evidence type="ECO:0000256" key="10">
    <source>
        <dbReference type="ARBA" id="ARBA00022692"/>
    </source>
</evidence>
<dbReference type="Pfam" id="PF00090">
    <property type="entry name" value="TSP_1"/>
    <property type="match status" value="2"/>
</dbReference>
<dbReference type="SMART" id="SM00209">
    <property type="entry name" value="TSP1"/>
    <property type="match status" value="2"/>
</dbReference>
<comment type="function">
    <text evidence="23">Component of the membrane attack complex (MAC), a multiprotein complex activated by the complement cascade, which inserts into a target cell membrane and forms a pore, leading to target cell membrane rupture and cell lysis. The MAC is initiated by proteolytic cleavage of C5 into complement C5b in response to the classical, alternative, lectin and GZMK complement pathways. The complement pathways consist in a cascade of proteins that leads to phagocytosis and breakdown of pathogens and signaling that strengthens the adaptive immune system. C8B, together with C8A and C8G, inserts into the target membrane, but does not form pores by itself. During MAC assembly, associates with C5b, C6 and C7 to form the C5b8 intermediate complex that inserts into the target membrane and traverses the bilayer increasing membrane rigidity.</text>
</comment>
<evidence type="ECO:0000259" key="27">
    <source>
        <dbReference type="PROSITE" id="PS51412"/>
    </source>
</evidence>
<organism evidence="28">
    <name type="scientific">Anguilla anguilla</name>
    <name type="common">European freshwater eel</name>
    <name type="synonym">Muraena anguilla</name>
    <dbReference type="NCBI Taxonomy" id="7936"/>
    <lineage>
        <taxon>Eukaryota</taxon>
        <taxon>Metazoa</taxon>
        <taxon>Chordata</taxon>
        <taxon>Craniata</taxon>
        <taxon>Vertebrata</taxon>
        <taxon>Euteleostomi</taxon>
        <taxon>Actinopterygii</taxon>
        <taxon>Neopterygii</taxon>
        <taxon>Teleostei</taxon>
        <taxon>Anguilliformes</taxon>
        <taxon>Anguillidae</taxon>
        <taxon>Anguilla</taxon>
    </lineage>
</organism>
<comment type="caution">
    <text evidence="25">Lacks conserved residue(s) required for the propagation of feature annotation.</text>
</comment>
<evidence type="ECO:0000256" key="9">
    <source>
        <dbReference type="ARBA" id="ARBA00022588"/>
    </source>
</evidence>
<dbReference type="PANTHER" id="PTHR45742">
    <property type="entry name" value="COMPLEMENT COMPONENT C6"/>
    <property type="match status" value="1"/>
</dbReference>
<keyword evidence="14" id="KW-0391">Immunity</keyword>
<feature type="chain" id="PRO_5039969939" description="Complement component C8 beta chain" evidence="26">
    <location>
        <begin position="38"/>
        <end position="580"/>
    </location>
</feature>
<dbReference type="PROSITE" id="PS50092">
    <property type="entry name" value="TSP1"/>
    <property type="match status" value="2"/>
</dbReference>
<keyword evidence="19" id="KW-0179">Complement alternate pathway</keyword>
<keyword evidence="5" id="KW-1134">Transmembrane beta strand</keyword>
<evidence type="ECO:0000256" key="7">
    <source>
        <dbReference type="ARBA" id="ARBA00022536"/>
    </source>
</evidence>
<evidence type="ECO:0000256" key="16">
    <source>
        <dbReference type="ARBA" id="ARBA00023058"/>
    </source>
</evidence>
<dbReference type="SUPFAM" id="SSF57424">
    <property type="entry name" value="LDL receptor-like module"/>
    <property type="match status" value="1"/>
</dbReference>
<dbReference type="Gene3D" id="2.20.100.10">
    <property type="entry name" value="Thrombospondin type-1 (TSP1) repeat"/>
    <property type="match status" value="2"/>
</dbReference>
<dbReference type="InterPro" id="IPR023415">
    <property type="entry name" value="LDLR_class-A_CS"/>
</dbReference>
<comment type="similarity">
    <text evidence="3">Belongs to the complement C6/C7/C8/C9 family.</text>
</comment>
<dbReference type="PROSITE" id="PS01209">
    <property type="entry name" value="LDLRA_1"/>
    <property type="match status" value="1"/>
</dbReference>
<dbReference type="Proteomes" id="UP001044222">
    <property type="component" value="Chromosome 6"/>
</dbReference>
<name>A0A0E9X683_ANGAN</name>
<dbReference type="AlphaFoldDB" id="A0A0E9X683"/>
<evidence type="ECO:0000256" key="6">
    <source>
        <dbReference type="ARBA" id="ARBA00022525"/>
    </source>
</evidence>
<evidence type="ECO:0000256" key="23">
    <source>
        <dbReference type="ARBA" id="ARBA00093292"/>
    </source>
</evidence>
<keyword evidence="13" id="KW-0204">Cytolysis</keyword>
<reference evidence="28" key="2">
    <citation type="journal article" date="2015" name="Fish Shellfish Immunol.">
        <title>Early steps in the European eel (Anguilla anguilla)-Vibrio vulnificus interaction in the gills: Role of the RtxA13 toxin.</title>
        <authorList>
            <person name="Callol A."/>
            <person name="Pajuelo D."/>
            <person name="Ebbesson L."/>
            <person name="Teles M."/>
            <person name="MacKenzie S."/>
            <person name="Amaro C."/>
        </authorList>
    </citation>
    <scope>NUCLEOTIDE SEQUENCE</scope>
</reference>
<dbReference type="Gene3D" id="4.10.400.10">
    <property type="entry name" value="Low-density Lipoprotein Receptor"/>
    <property type="match status" value="1"/>
</dbReference>
<dbReference type="GO" id="GO:0031640">
    <property type="term" value="P:killing of cells of another organism"/>
    <property type="evidence" value="ECO:0007669"/>
    <property type="project" value="UniProtKB-KW"/>
</dbReference>
<dbReference type="Pfam" id="PF00057">
    <property type="entry name" value="Ldl_recept_a"/>
    <property type="match status" value="1"/>
</dbReference>
<evidence type="ECO:0000256" key="3">
    <source>
        <dbReference type="ARBA" id="ARBA00009214"/>
    </source>
</evidence>
<dbReference type="InterPro" id="IPR002172">
    <property type="entry name" value="LDrepeatLR_classA_rpt"/>
</dbReference>
<keyword evidence="16" id="KW-0473">Membrane attack complex</keyword>
<feature type="domain" description="MACPF" evidence="27">
    <location>
        <begin position="147"/>
        <end position="493"/>
    </location>
</feature>
<dbReference type="EMBL" id="JAFIRN010000006">
    <property type="protein sequence ID" value="KAG5847479.1"/>
    <property type="molecule type" value="Genomic_DNA"/>
</dbReference>
<dbReference type="FunFam" id="2.20.100.10:FF:000001">
    <property type="entry name" value="semaphorin-5A isoform X1"/>
    <property type="match status" value="1"/>
</dbReference>
<dbReference type="InterPro" id="IPR036055">
    <property type="entry name" value="LDL_receptor-like_sf"/>
</dbReference>
<evidence type="ECO:0000256" key="14">
    <source>
        <dbReference type="ARBA" id="ARBA00022859"/>
    </source>
</evidence>
<comment type="subcellular location">
    <subcellularLocation>
        <location evidence="2">Secreted</location>
    </subcellularLocation>
    <subcellularLocation>
        <location evidence="1">Target cell membrane</location>
        <topology evidence="1">Multi-pass membrane protein</topology>
    </subcellularLocation>
</comment>
<comment type="subunit">
    <text evidence="24">Heterotrimer of 3 chains: alpha (C8A), beta (C8B) and gamma (C8G); the alpha and gamma chains are disulfide bonded. Component of the membrane attack complex (MAC), composed of complement C5b, C6, C7, C8A, C8B, C8G and multiple copies of the pore-forming subunit C9.</text>
</comment>
<evidence type="ECO:0000256" key="2">
    <source>
        <dbReference type="ARBA" id="ARBA00004613"/>
    </source>
</evidence>
<evidence type="ECO:0000256" key="21">
    <source>
        <dbReference type="ARBA" id="ARBA00023298"/>
    </source>
</evidence>
<dbReference type="PROSITE" id="PS50068">
    <property type="entry name" value="LDLRA_2"/>
    <property type="match status" value="1"/>
</dbReference>
<dbReference type="Pfam" id="PF21195">
    <property type="entry name" value="EGF_C8A_B_C6"/>
    <property type="match status" value="1"/>
</dbReference>
<dbReference type="InterPro" id="IPR001862">
    <property type="entry name" value="MAC_perforin"/>
</dbReference>
<keyword evidence="10" id="KW-0812">Transmembrane</keyword>
<evidence type="ECO:0000256" key="20">
    <source>
        <dbReference type="ARBA" id="ARBA00023180"/>
    </source>
</evidence>
<dbReference type="GO" id="GO:0006957">
    <property type="term" value="P:complement activation, alternative pathway"/>
    <property type="evidence" value="ECO:0007669"/>
    <property type="project" value="UniProtKB-KW"/>
</dbReference>
<dbReference type="PANTHER" id="PTHR45742:SF5">
    <property type="entry name" value="COMPLEMENT COMPONENT C8 BETA CHAIN"/>
    <property type="match status" value="1"/>
</dbReference>
<sequence>MAVTSSSHTLWSRECSLSFHAILCFFLFICVVRETSSSEQPSLQATVDPVDCVLTDWSPWTRCDPCQKKRYRYKKLQQPSQFGGEPCNVHGRDEESCTPSARLTCRDVPSCEGFACATTGRCVPTHLRCNGDDDCGDGSDEKSCKSTIQACKEKTEEFWGIENLAKGINILNSNLEGVVIDNRYYAGSCLPHYIKDIRFRKPYNLQQYTAETKGSYDFTLDEFESYSSFEKHRMEAHLSKTTVSIGFKVPGAFEFGFNYSDMKYKKHEQKMRRFSGTKHSFIRAHSKLEVARYMLKAGDLMLHPEFLQRLRALPLEYSYGEYRQIYIDYGTHYITEATLGGEYEYTVVLNKENMEKSGYSLSDTKKCVQAGMKVGINIQGVYVSLGAEGGSCKGLLKELGDSTVERKHVEDFVALVKGGSSESITRLAFNQLPTPEIMQEWGDSVFYNPDFLQTKVEPLYELVNPKDFVSAGTLKRNLKLALSEYLDEASPCRCVSCLNNGVAVLKGTRCDCICPVGFSGRGCEVTQRTGVAVDGGWSCWSSWSACSLRTKHRTRQCTHPSPQNGGAPCSGINSETTDCI</sequence>
<dbReference type="GO" id="GO:0005576">
    <property type="term" value="C:extracellular region"/>
    <property type="evidence" value="ECO:0007669"/>
    <property type="project" value="UniProtKB-SubCell"/>
</dbReference>
<evidence type="ECO:0000256" key="5">
    <source>
        <dbReference type="ARBA" id="ARBA00022452"/>
    </source>
</evidence>
<keyword evidence="21" id="KW-1053">Target membrane</keyword>
<keyword evidence="30" id="KW-1185">Reference proteome</keyword>
<dbReference type="InterPro" id="IPR036383">
    <property type="entry name" value="TSP1_rpt_sf"/>
</dbReference>
<dbReference type="EMBL" id="GBXM01010616">
    <property type="protein sequence ID" value="JAH97961.1"/>
    <property type="molecule type" value="Transcribed_RNA"/>
</dbReference>
<dbReference type="SUPFAM" id="SSF82895">
    <property type="entry name" value="TSP-1 type 1 repeat"/>
    <property type="match status" value="2"/>
</dbReference>
<feature type="disulfide bond" evidence="25">
    <location>
        <begin position="129"/>
        <end position="144"/>
    </location>
</feature>
<keyword evidence="20" id="KW-0325">Glycoprotein</keyword>
<evidence type="ECO:0000256" key="1">
    <source>
        <dbReference type="ARBA" id="ARBA00004276"/>
    </source>
</evidence>
<keyword evidence="12" id="KW-0677">Repeat</keyword>
<dbReference type="InterPro" id="IPR000884">
    <property type="entry name" value="TSP1_rpt"/>
</dbReference>
<keyword evidence="6" id="KW-0964">Secreted</keyword>
<evidence type="ECO:0000256" key="12">
    <source>
        <dbReference type="ARBA" id="ARBA00022737"/>
    </source>
</evidence>
<dbReference type="InterPro" id="IPR020863">
    <property type="entry name" value="MACPF_CS"/>
</dbReference>
<evidence type="ECO:0000256" key="15">
    <source>
        <dbReference type="ARBA" id="ARBA00022875"/>
    </source>
</evidence>
<keyword evidence="11 26" id="KW-0732">Signal</keyword>